<dbReference type="EMBL" id="FOYL01000001">
    <property type="protein sequence ID" value="SFQ99769.1"/>
    <property type="molecule type" value="Genomic_DNA"/>
</dbReference>
<dbReference type="NCBIfam" id="TIGR04267">
    <property type="entry name" value="mod_HExxH"/>
    <property type="match status" value="1"/>
</dbReference>
<keyword evidence="2" id="KW-1185">Reference proteome</keyword>
<name>A0A1I6D2S8_9PSEU</name>
<evidence type="ECO:0000313" key="2">
    <source>
        <dbReference type="Proteomes" id="UP000198583"/>
    </source>
</evidence>
<evidence type="ECO:0000313" key="1">
    <source>
        <dbReference type="EMBL" id="SFQ99769.1"/>
    </source>
</evidence>
<gene>
    <name evidence="1" type="ORF">SAMN04488564_101924</name>
</gene>
<sequence>MTTHEMDPAMFTALASGGGGPAAVALLAEVRRSRTLLLIHAMVDLAERGGHPAAPATRTTYEQLRAVPTAAMRAVLDYPRVGAWAVRTTARLQAGAAAAPEQLAAVLASARVHAGVEGVVEVPGAAAVVLPSLGTFRPVTSRPVCVVTTAEGSFASDGVAHGDLSGGATAHWRPVGRLHAEHDGLRLTLAVDGTGEQNLPDQVRAHDTLPSGKENRWWERFSEAWRLLVTRHRQVAEEVAATLSVLTPLSTSGSGHAALTFANAFGCVAMSLPEDPRVMAVALAHEVQHGKLSALLDLFPLVDSLSPRRMRVAWRKDPRPPVAVLQGVYAHLAVSAFWSRYDDREARTEFDRWSSATRAAIRSLAASGTLTGLGEIFVEQMRLVTDEWADSRDQCQWMDKKLPI</sequence>
<dbReference type="AlphaFoldDB" id="A0A1I6D2S8"/>
<dbReference type="OrthoDB" id="796761at2"/>
<organism evidence="1 2">
    <name type="scientific">Lentzea waywayandensis</name>
    <dbReference type="NCBI Taxonomy" id="84724"/>
    <lineage>
        <taxon>Bacteria</taxon>
        <taxon>Bacillati</taxon>
        <taxon>Actinomycetota</taxon>
        <taxon>Actinomycetes</taxon>
        <taxon>Pseudonocardiales</taxon>
        <taxon>Pseudonocardiaceae</taxon>
        <taxon>Lentzea</taxon>
    </lineage>
</organism>
<dbReference type="STRING" id="84724.SAMN04488564_101924"/>
<reference evidence="2" key="1">
    <citation type="submission" date="2016-10" db="EMBL/GenBank/DDBJ databases">
        <authorList>
            <person name="Varghese N."/>
            <person name="Submissions S."/>
        </authorList>
    </citation>
    <scope>NUCLEOTIDE SEQUENCE [LARGE SCALE GENOMIC DNA]</scope>
    <source>
        <strain evidence="2">DSM 44232</strain>
    </source>
</reference>
<proteinExistence type="predicted"/>
<dbReference type="InterPro" id="IPR026337">
    <property type="entry name" value="AKG_HExxH"/>
</dbReference>
<protein>
    <submittedName>
        <fullName evidence="1">HEXXH motif-containing protein</fullName>
    </submittedName>
</protein>
<dbReference type="Proteomes" id="UP000198583">
    <property type="component" value="Unassembled WGS sequence"/>
</dbReference>
<accession>A0A1I6D2S8</accession>
<dbReference type="RefSeq" id="WP_093588417.1">
    <property type="nucleotide sequence ID" value="NZ_FOYL01000001.1"/>
</dbReference>